<sequence length="173" mass="18835">MKSPAKPEPKARTLMGSDSQDSPDSQMDDTQEFQRQSAVSEIETEASATEREPSASTPPEPKKPKSGTSGVKLESAPEIVREPAPVAKPERASKKSRARSRSGIEPNNVRKLRQEAMMSKAELARRAGVSPLTIDRVEAGCPCRMDTKRKILEALGLKPSARAEVWPDIDAQS</sequence>
<dbReference type="AlphaFoldDB" id="A0A2S9YIA6"/>
<name>A0A2S9YIA6_9BACT</name>
<dbReference type="Proteomes" id="UP000238823">
    <property type="component" value="Unassembled WGS sequence"/>
</dbReference>
<feature type="compositionally biased region" description="Basic and acidic residues" evidence="1">
    <location>
        <begin position="1"/>
        <end position="11"/>
    </location>
</feature>
<comment type="caution">
    <text evidence="3">The sequence shown here is derived from an EMBL/GenBank/DDBJ whole genome shotgun (WGS) entry which is preliminary data.</text>
</comment>
<dbReference type="Gene3D" id="1.10.260.40">
    <property type="entry name" value="lambda repressor-like DNA-binding domains"/>
    <property type="match status" value="1"/>
</dbReference>
<dbReference type="GO" id="GO:0003677">
    <property type="term" value="F:DNA binding"/>
    <property type="evidence" value="ECO:0007669"/>
    <property type="project" value="InterPro"/>
</dbReference>
<dbReference type="EMBL" id="PVNL01000101">
    <property type="protein sequence ID" value="PRQ04791.1"/>
    <property type="molecule type" value="Genomic_DNA"/>
</dbReference>
<accession>A0A2S9YIA6</accession>
<evidence type="ECO:0000259" key="2">
    <source>
        <dbReference type="PROSITE" id="PS50943"/>
    </source>
</evidence>
<protein>
    <submittedName>
        <fullName evidence="3">Helix-turn-helix protein</fullName>
    </submittedName>
</protein>
<reference evidence="3 4" key="1">
    <citation type="submission" date="2018-03" db="EMBL/GenBank/DDBJ databases">
        <title>Draft Genome Sequences of the Obligatory Marine Myxobacteria Enhygromyxa salina SWB007.</title>
        <authorList>
            <person name="Poehlein A."/>
            <person name="Moghaddam J.A."/>
            <person name="Harms H."/>
            <person name="Alanjari M."/>
            <person name="Koenig G.M."/>
            <person name="Daniel R."/>
            <person name="Schaeberle T.F."/>
        </authorList>
    </citation>
    <scope>NUCLEOTIDE SEQUENCE [LARGE SCALE GENOMIC DNA]</scope>
    <source>
        <strain evidence="3 4">SWB007</strain>
    </source>
</reference>
<evidence type="ECO:0000256" key="1">
    <source>
        <dbReference type="SAM" id="MobiDB-lite"/>
    </source>
</evidence>
<evidence type="ECO:0000313" key="4">
    <source>
        <dbReference type="Proteomes" id="UP000238823"/>
    </source>
</evidence>
<organism evidence="3 4">
    <name type="scientific">Enhygromyxa salina</name>
    <dbReference type="NCBI Taxonomy" id="215803"/>
    <lineage>
        <taxon>Bacteria</taxon>
        <taxon>Pseudomonadati</taxon>
        <taxon>Myxococcota</taxon>
        <taxon>Polyangia</taxon>
        <taxon>Nannocystales</taxon>
        <taxon>Nannocystaceae</taxon>
        <taxon>Enhygromyxa</taxon>
    </lineage>
</organism>
<feature type="domain" description="HTH cro/C1-type" evidence="2">
    <location>
        <begin position="109"/>
        <end position="140"/>
    </location>
</feature>
<dbReference type="Pfam" id="PF13560">
    <property type="entry name" value="HTH_31"/>
    <property type="match status" value="1"/>
</dbReference>
<gene>
    <name evidence="3" type="ORF">ENSA7_49640</name>
</gene>
<proteinExistence type="predicted"/>
<dbReference type="CDD" id="cd00093">
    <property type="entry name" value="HTH_XRE"/>
    <property type="match status" value="1"/>
</dbReference>
<dbReference type="RefSeq" id="WP_244923903.1">
    <property type="nucleotide sequence ID" value="NZ_PVNL01000101.1"/>
</dbReference>
<dbReference type="PROSITE" id="PS50943">
    <property type="entry name" value="HTH_CROC1"/>
    <property type="match status" value="1"/>
</dbReference>
<evidence type="ECO:0000313" key="3">
    <source>
        <dbReference type="EMBL" id="PRQ04791.1"/>
    </source>
</evidence>
<dbReference type="InterPro" id="IPR001387">
    <property type="entry name" value="Cro/C1-type_HTH"/>
</dbReference>
<dbReference type="SUPFAM" id="SSF47413">
    <property type="entry name" value="lambda repressor-like DNA-binding domains"/>
    <property type="match status" value="1"/>
</dbReference>
<dbReference type="SMART" id="SM00530">
    <property type="entry name" value="HTH_XRE"/>
    <property type="match status" value="1"/>
</dbReference>
<feature type="region of interest" description="Disordered" evidence="1">
    <location>
        <begin position="1"/>
        <end position="112"/>
    </location>
</feature>
<dbReference type="InterPro" id="IPR010982">
    <property type="entry name" value="Lambda_DNA-bd_dom_sf"/>
</dbReference>